<evidence type="ECO:0000313" key="3">
    <source>
        <dbReference type="EMBL" id="KAG6574203.1"/>
    </source>
</evidence>
<reference evidence="3 4" key="1">
    <citation type="journal article" date="2021" name="Hortic Res">
        <title>The domestication of Cucurbita argyrosperma as revealed by the genome of its wild relative.</title>
        <authorList>
            <person name="Barrera-Redondo J."/>
            <person name="Sanchez-de la Vega G."/>
            <person name="Aguirre-Liguori J.A."/>
            <person name="Castellanos-Morales G."/>
            <person name="Gutierrez-Guerrero Y.T."/>
            <person name="Aguirre-Dugua X."/>
            <person name="Aguirre-Planter E."/>
            <person name="Tenaillon M.I."/>
            <person name="Lira-Saade R."/>
            <person name="Eguiarte L.E."/>
        </authorList>
    </citation>
    <scope>NUCLEOTIDE SEQUENCE [LARGE SCALE GENOMIC DNA]</scope>
    <source>
        <strain evidence="3">JBR-2021</strain>
    </source>
</reference>
<evidence type="ECO:0000256" key="2">
    <source>
        <dbReference type="SAM" id="Phobius"/>
    </source>
</evidence>
<keyword evidence="4" id="KW-1185">Reference proteome</keyword>
<evidence type="ECO:0000256" key="1">
    <source>
        <dbReference type="SAM" id="MobiDB-lite"/>
    </source>
</evidence>
<dbReference type="EMBL" id="JAGKQH010000018">
    <property type="protein sequence ID" value="KAG6574203.1"/>
    <property type="molecule type" value="Genomic_DNA"/>
</dbReference>
<gene>
    <name evidence="3" type="ORF">SDJN03_28090</name>
</gene>
<dbReference type="PANTHER" id="PTHR34575:SF6">
    <property type="entry name" value="EXPRESSED PROTEIN"/>
    <property type="match status" value="1"/>
</dbReference>
<feature type="non-terminal residue" evidence="3">
    <location>
        <position position="1"/>
    </location>
</feature>
<comment type="caution">
    <text evidence="3">The sequence shown here is derived from an EMBL/GenBank/DDBJ whole genome shotgun (WGS) entry which is preliminary data.</text>
</comment>
<sequence length="191" mass="21195">MKALVCSFRHALHLSKPPPWKQRSRIDDSTATKNLRIFTRTSRGQIQLNAKGFTGSPATAKDRETAVKKPSGQNNSRDGGGGDDDDEIPEAVAKRIITRILAFVGIPMAFGVTLVKILEAVHEQKLWHVPIWLPFLTIFLTFGASTMGIAYGTLSTSLDPEKEGTLFGWDEAQKNWVEMWKEEDEANRGGN</sequence>
<dbReference type="AlphaFoldDB" id="A0AAV6M356"/>
<organism evidence="3 4">
    <name type="scientific">Cucurbita argyrosperma subsp. sororia</name>
    <dbReference type="NCBI Taxonomy" id="37648"/>
    <lineage>
        <taxon>Eukaryota</taxon>
        <taxon>Viridiplantae</taxon>
        <taxon>Streptophyta</taxon>
        <taxon>Embryophyta</taxon>
        <taxon>Tracheophyta</taxon>
        <taxon>Spermatophyta</taxon>
        <taxon>Magnoliopsida</taxon>
        <taxon>eudicotyledons</taxon>
        <taxon>Gunneridae</taxon>
        <taxon>Pentapetalae</taxon>
        <taxon>rosids</taxon>
        <taxon>fabids</taxon>
        <taxon>Cucurbitales</taxon>
        <taxon>Cucurbitaceae</taxon>
        <taxon>Cucurbiteae</taxon>
        <taxon>Cucurbita</taxon>
    </lineage>
</organism>
<feature type="transmembrane region" description="Helical" evidence="2">
    <location>
        <begin position="131"/>
        <end position="154"/>
    </location>
</feature>
<proteinExistence type="predicted"/>
<evidence type="ECO:0000313" key="4">
    <source>
        <dbReference type="Proteomes" id="UP000685013"/>
    </source>
</evidence>
<feature type="region of interest" description="Disordered" evidence="1">
    <location>
        <begin position="51"/>
        <end position="87"/>
    </location>
</feature>
<feature type="transmembrane region" description="Helical" evidence="2">
    <location>
        <begin position="100"/>
        <end position="119"/>
    </location>
</feature>
<keyword evidence="2" id="KW-0472">Membrane</keyword>
<keyword evidence="2" id="KW-1133">Transmembrane helix</keyword>
<accession>A0AAV6M356</accession>
<dbReference type="Proteomes" id="UP000685013">
    <property type="component" value="Chromosome 18"/>
</dbReference>
<dbReference type="InterPro" id="IPR021855">
    <property type="entry name" value="PAM68-like"/>
</dbReference>
<name>A0AAV6M356_9ROSI</name>
<keyword evidence="2" id="KW-0812">Transmembrane</keyword>
<protein>
    <submittedName>
        <fullName evidence="3">Uncharacterized protein</fullName>
    </submittedName>
</protein>
<dbReference type="PANTHER" id="PTHR34575">
    <property type="entry name" value="PROTEIN PAM68, CHLOROPLASTIC"/>
    <property type="match status" value="1"/>
</dbReference>
<dbReference type="Pfam" id="PF11947">
    <property type="entry name" value="DUF3464"/>
    <property type="match status" value="1"/>
</dbReference>